<feature type="binding site" evidence="11">
    <location>
        <begin position="278"/>
        <end position="280"/>
    </location>
    <ligand>
        <name>FMN</name>
        <dbReference type="ChEBI" id="CHEBI:58210"/>
    </ligand>
</feature>
<comment type="subunit">
    <text evidence="10 11">Homooctamer. Dimer of tetramers.</text>
</comment>
<comment type="similarity">
    <text evidence="11">Belongs to the IPP isomerase type 2 family.</text>
</comment>
<feature type="binding site" evidence="11">
    <location>
        <position position="198"/>
    </location>
    <ligand>
        <name>FMN</name>
        <dbReference type="ChEBI" id="CHEBI:58210"/>
    </ligand>
</feature>
<protein>
    <recommendedName>
        <fullName evidence="11">Isopentenyl-diphosphate delta-isomerase</fullName>
        <shortName evidence="11">IPP isomerase</shortName>
        <ecNumber evidence="11">5.3.3.2</ecNumber>
    </recommendedName>
    <alternativeName>
        <fullName evidence="11">Isopentenyl diphosphate:dimethylallyl diphosphate isomerase</fullName>
    </alternativeName>
    <alternativeName>
        <fullName evidence="11">Isopentenyl pyrophosphate isomerase</fullName>
    </alternativeName>
    <alternativeName>
        <fullName evidence="11">Type 2 isopentenyl diphosphate isomerase</fullName>
        <shortName evidence="11">IDI-2</shortName>
    </alternativeName>
</protein>
<sequence>MNSPNQNPEYTQSRKADHIRICLEEDVQFHHVTSGLESYKFHHCCLPEINRDDIDISTTFLGKRLGAPLLISSMTGGTQQAAMINQRLAKVAQQYKIAMGVGSQRVAVEKPQVADTFAIRKYAPDVLLFANLGAVQLNYHYGLDECLRIIDILEADALILHINPLQECIQPNGDTNFRGLLDKIRFICSNIAVPVIAKEVGNGISAVMAEKLLGAGVAAIDVAGAGGTSWAKVESERAENALQKRLGRTFADWGLPTAECITSIRAISSDVPLIASGGLRDGLDVAKSIALGADIAGLAMPFLQAAVVSEAALYDLVQVLIAEINTVLFCTGNSTLNDLYKSGSLRKKISTK</sequence>
<evidence type="ECO:0000256" key="10">
    <source>
        <dbReference type="ARBA" id="ARBA00025810"/>
    </source>
</evidence>
<evidence type="ECO:0000256" key="9">
    <source>
        <dbReference type="ARBA" id="ARBA00023235"/>
    </source>
</evidence>
<comment type="subcellular location">
    <subcellularLocation>
        <location evidence="11">Cytoplasm</location>
    </subcellularLocation>
</comment>
<feature type="binding site" evidence="11">
    <location>
        <begin position="103"/>
        <end position="105"/>
    </location>
    <ligand>
        <name>substrate</name>
    </ligand>
</feature>
<comment type="caution">
    <text evidence="13">The sequence shown here is derived from an EMBL/GenBank/DDBJ whole genome shotgun (WGS) entry which is preliminary data.</text>
</comment>
<dbReference type="PANTHER" id="PTHR43665">
    <property type="entry name" value="ISOPENTENYL-DIPHOSPHATE DELTA-ISOMERASE"/>
    <property type="match status" value="1"/>
</dbReference>
<dbReference type="Gene3D" id="3.20.20.70">
    <property type="entry name" value="Aldolase class I"/>
    <property type="match status" value="1"/>
</dbReference>
<dbReference type="InterPro" id="IPR013785">
    <property type="entry name" value="Aldolase_TIM"/>
</dbReference>
<name>A0ABT5AP84_9CYAN</name>
<evidence type="ECO:0000256" key="2">
    <source>
        <dbReference type="ARBA" id="ARBA00022490"/>
    </source>
</evidence>
<proteinExistence type="inferred from homology"/>
<dbReference type="Proteomes" id="UP001212499">
    <property type="component" value="Unassembled WGS sequence"/>
</dbReference>
<evidence type="ECO:0000256" key="1">
    <source>
        <dbReference type="ARBA" id="ARBA00001917"/>
    </source>
</evidence>
<dbReference type="InterPro" id="IPR011179">
    <property type="entry name" value="IPdP_isomerase"/>
</dbReference>
<dbReference type="InterPro" id="IPR000262">
    <property type="entry name" value="FMN-dep_DH"/>
</dbReference>
<comment type="function">
    <text evidence="11">Involved in the biosynthesis of isoprenoids. Catalyzes the 1,3-allylic rearrangement of the homoallylic substrate isopentenyl (IPP) to its allylic isomer, dimethylallyl diphosphate (DMAPP).</text>
</comment>
<evidence type="ECO:0000256" key="8">
    <source>
        <dbReference type="ARBA" id="ARBA00023229"/>
    </source>
</evidence>
<dbReference type="EMBL" id="JAQMUH010000007">
    <property type="protein sequence ID" value="MDB9538160.1"/>
    <property type="molecule type" value="Genomic_DNA"/>
</dbReference>
<feature type="binding site" evidence="11">
    <location>
        <position position="72"/>
    </location>
    <ligand>
        <name>FMN</name>
        <dbReference type="ChEBI" id="CHEBI:58210"/>
    </ligand>
</feature>
<feature type="binding site" evidence="11">
    <location>
        <position position="103"/>
    </location>
    <ligand>
        <name>FMN</name>
        <dbReference type="ChEBI" id="CHEBI:58210"/>
    </ligand>
</feature>
<dbReference type="RefSeq" id="WP_271730600.1">
    <property type="nucleotide sequence ID" value="NZ_JANQDP010000122.1"/>
</dbReference>
<keyword evidence="7 11" id="KW-0521">NADP</keyword>
<evidence type="ECO:0000259" key="12">
    <source>
        <dbReference type="Pfam" id="PF01070"/>
    </source>
</evidence>
<keyword evidence="6 11" id="KW-0460">Magnesium</keyword>
<dbReference type="SUPFAM" id="SSF51395">
    <property type="entry name" value="FMN-linked oxidoreductases"/>
    <property type="match status" value="1"/>
</dbReference>
<keyword evidence="4 11" id="KW-0288">FMN</keyword>
<dbReference type="CDD" id="cd02811">
    <property type="entry name" value="IDI-2_FMN"/>
    <property type="match status" value="1"/>
</dbReference>
<feature type="binding site" evidence="11">
    <location>
        <position position="167"/>
    </location>
    <ligand>
        <name>Mg(2+)</name>
        <dbReference type="ChEBI" id="CHEBI:18420"/>
    </ligand>
</feature>
<evidence type="ECO:0000256" key="11">
    <source>
        <dbReference type="HAMAP-Rule" id="MF_00354"/>
    </source>
</evidence>
<comment type="cofactor">
    <cofactor evidence="11">
        <name>NADPH</name>
        <dbReference type="ChEBI" id="CHEBI:57783"/>
    </cofactor>
</comment>
<keyword evidence="5 11" id="KW-0479">Metal-binding</keyword>
<dbReference type="PANTHER" id="PTHR43665:SF1">
    <property type="entry name" value="ISOPENTENYL-DIPHOSPHATE DELTA-ISOMERASE"/>
    <property type="match status" value="1"/>
</dbReference>
<dbReference type="PIRSF" id="PIRSF003314">
    <property type="entry name" value="IPP_isomerase"/>
    <property type="match status" value="1"/>
</dbReference>
<organism evidence="13 14">
    <name type="scientific">Anabaenopsis arnoldii</name>
    <dbReference type="NCBI Taxonomy" id="2152938"/>
    <lineage>
        <taxon>Bacteria</taxon>
        <taxon>Bacillati</taxon>
        <taxon>Cyanobacteriota</taxon>
        <taxon>Cyanophyceae</taxon>
        <taxon>Nostocales</taxon>
        <taxon>Nodulariaceae</taxon>
        <taxon>Anabaenopsis</taxon>
    </lineage>
</organism>
<dbReference type="GO" id="GO:0004452">
    <property type="term" value="F:isopentenyl-diphosphate delta-isomerase activity"/>
    <property type="evidence" value="ECO:0007669"/>
    <property type="project" value="UniProtKB-EC"/>
</dbReference>
<feature type="binding site" evidence="11">
    <location>
        <position position="228"/>
    </location>
    <ligand>
        <name>FMN</name>
        <dbReference type="ChEBI" id="CHEBI:58210"/>
    </ligand>
</feature>
<evidence type="ECO:0000256" key="5">
    <source>
        <dbReference type="ARBA" id="ARBA00022723"/>
    </source>
</evidence>
<dbReference type="NCBIfam" id="TIGR02151">
    <property type="entry name" value="IPP_isom_2"/>
    <property type="match status" value="1"/>
</dbReference>
<evidence type="ECO:0000256" key="6">
    <source>
        <dbReference type="ARBA" id="ARBA00022842"/>
    </source>
</evidence>
<feature type="binding site" evidence="11">
    <location>
        <begin position="299"/>
        <end position="300"/>
    </location>
    <ligand>
        <name>FMN</name>
        <dbReference type="ChEBI" id="CHEBI:58210"/>
    </ligand>
</feature>
<dbReference type="Pfam" id="PF01070">
    <property type="entry name" value="FMN_dh"/>
    <property type="match status" value="1"/>
</dbReference>
<accession>A0ABT5AP84</accession>
<comment type="cofactor">
    <cofactor evidence="11">
        <name>Mg(2+)</name>
        <dbReference type="ChEBI" id="CHEBI:18420"/>
    </cofactor>
</comment>
<feature type="binding site" evidence="11">
    <location>
        <begin position="73"/>
        <end position="75"/>
    </location>
    <ligand>
        <name>FMN</name>
        <dbReference type="ChEBI" id="CHEBI:58210"/>
    </ligand>
</feature>
<feature type="binding site" evidence="11">
    <location>
        <position position="131"/>
    </location>
    <ligand>
        <name>FMN</name>
        <dbReference type="ChEBI" id="CHEBI:58210"/>
    </ligand>
</feature>
<dbReference type="EC" id="5.3.3.2" evidence="11"/>
<feature type="binding site" evidence="11">
    <location>
        <begin position="14"/>
        <end position="15"/>
    </location>
    <ligand>
        <name>substrate</name>
    </ligand>
</feature>
<comment type="catalytic activity">
    <reaction evidence="11">
        <text>isopentenyl diphosphate = dimethylallyl diphosphate</text>
        <dbReference type="Rhea" id="RHEA:23284"/>
        <dbReference type="ChEBI" id="CHEBI:57623"/>
        <dbReference type="ChEBI" id="CHEBI:128769"/>
        <dbReference type="EC" id="5.3.3.2"/>
    </reaction>
</comment>
<evidence type="ECO:0000313" key="14">
    <source>
        <dbReference type="Proteomes" id="UP001212499"/>
    </source>
</evidence>
<evidence type="ECO:0000256" key="7">
    <source>
        <dbReference type="ARBA" id="ARBA00022857"/>
    </source>
</evidence>
<evidence type="ECO:0000256" key="4">
    <source>
        <dbReference type="ARBA" id="ARBA00022643"/>
    </source>
</evidence>
<reference evidence="13 14" key="1">
    <citation type="submission" date="2023-01" db="EMBL/GenBank/DDBJ databases">
        <title>Genomes from the Australian National Cyanobacteria Reference Collection.</title>
        <authorList>
            <person name="Willis A."/>
            <person name="Lee E.M.F."/>
        </authorList>
    </citation>
    <scope>NUCLEOTIDE SEQUENCE [LARGE SCALE GENOMIC DNA]</scope>
    <source>
        <strain evidence="13 14">CS-1033</strain>
    </source>
</reference>
<feature type="binding site" evidence="11">
    <location>
        <position position="166"/>
    </location>
    <ligand>
        <name>substrate</name>
    </ligand>
</feature>
<comment type="caution">
    <text evidence="11">Lacks conserved residue(s) required for the propagation of feature annotation.</text>
</comment>
<keyword evidence="8 11" id="KW-0414">Isoprene biosynthesis</keyword>
<dbReference type="HAMAP" id="MF_00354">
    <property type="entry name" value="Idi_2"/>
    <property type="match status" value="1"/>
</dbReference>
<keyword evidence="14" id="KW-1185">Reference proteome</keyword>
<keyword evidence="3 11" id="KW-0285">Flavoprotein</keyword>
<evidence type="ECO:0000313" key="13">
    <source>
        <dbReference type="EMBL" id="MDB9538160.1"/>
    </source>
</evidence>
<keyword evidence="9 11" id="KW-0413">Isomerase</keyword>
<keyword evidence="2 11" id="KW-0963">Cytoplasm</keyword>
<feature type="domain" description="FMN-dependent dehydrogenase" evidence="12">
    <location>
        <begin position="182"/>
        <end position="341"/>
    </location>
</feature>
<gene>
    <name evidence="11 13" type="primary">fni</name>
    <name evidence="13" type="ORF">PN457_00500</name>
</gene>
<comment type="cofactor">
    <cofactor evidence="1 11">
        <name>FMN</name>
        <dbReference type="ChEBI" id="CHEBI:58210"/>
    </cofactor>
</comment>
<evidence type="ECO:0000256" key="3">
    <source>
        <dbReference type="ARBA" id="ARBA00022630"/>
    </source>
</evidence>